<evidence type="ECO:0000313" key="8">
    <source>
        <dbReference type="Proteomes" id="UP001360560"/>
    </source>
</evidence>
<evidence type="ECO:0000256" key="2">
    <source>
        <dbReference type="ARBA" id="ARBA00004496"/>
    </source>
</evidence>
<sequence length="378" mass="42162">MAFFNSDPASCGPSSSVSKLTSFANSKNNVLSNEYNPNVPSTSRSKQFHNNHLNTLDRRLENQFSSFMNNDTKTSIVGNMVDPRKGINDSLVNQKYRGPANVQHDWIKDFSQMSVSQHDHSVHISKMNSQSPLPQFSHSQQQLPSHHAPAMSSQQNQIRIMHHSHFLQNQSMPIFQNTRAEVNQAYNSENPQQLENEDDIFEQAFSNIEKEIALQGSSELVLEPLAQDIISVHPENEVLSNIASKIAETMEHVDDLNTDNNSELSPKFQNSKFLKLMKDISNKKVALCESGKKFIDTSTGDNINGLEADEVLFTAPQAAAIASERRLGDPLDCLNDGDVLVSSDQARALIKGKINGQNILPRSSSEIFSDYLNDDDSF</sequence>
<dbReference type="Gene3D" id="6.10.280.230">
    <property type="match status" value="1"/>
</dbReference>
<name>A0AAV5QH57_9ASCO</name>
<evidence type="ECO:0000256" key="4">
    <source>
        <dbReference type="ARBA" id="ARBA00022843"/>
    </source>
</evidence>
<evidence type="ECO:0000256" key="5">
    <source>
        <dbReference type="ARBA" id="ARBA00023140"/>
    </source>
</evidence>
<dbReference type="InterPro" id="IPR056940">
    <property type="entry name" value="PEX18_PEX21_C"/>
</dbReference>
<comment type="subcellular location">
    <subcellularLocation>
        <location evidence="2">Cytoplasm</location>
    </subcellularLocation>
    <subcellularLocation>
        <location evidence="1">Peroxisome</location>
    </subcellularLocation>
</comment>
<gene>
    <name evidence="7" type="ORF">DASC09_012710</name>
</gene>
<keyword evidence="5" id="KW-0576">Peroxisome</keyword>
<dbReference type="Proteomes" id="UP001360560">
    <property type="component" value="Unassembled WGS sequence"/>
</dbReference>
<accession>A0AAV5QH57</accession>
<reference evidence="7 8" key="1">
    <citation type="journal article" date="2023" name="Elife">
        <title>Identification of key yeast species and microbe-microbe interactions impacting larval growth of Drosophila in the wild.</title>
        <authorList>
            <person name="Mure A."/>
            <person name="Sugiura Y."/>
            <person name="Maeda R."/>
            <person name="Honda K."/>
            <person name="Sakurai N."/>
            <person name="Takahashi Y."/>
            <person name="Watada M."/>
            <person name="Katoh T."/>
            <person name="Gotoh A."/>
            <person name="Gotoh Y."/>
            <person name="Taniguchi I."/>
            <person name="Nakamura K."/>
            <person name="Hayashi T."/>
            <person name="Katayama T."/>
            <person name="Uemura T."/>
            <person name="Hattori Y."/>
        </authorList>
    </citation>
    <scope>NUCLEOTIDE SEQUENCE [LARGE SCALE GENOMIC DNA]</scope>
    <source>
        <strain evidence="7 8">SC-9</strain>
    </source>
</reference>
<dbReference type="GeneID" id="90071925"/>
<organism evidence="7 8">
    <name type="scientific">Saccharomycopsis crataegensis</name>
    <dbReference type="NCBI Taxonomy" id="43959"/>
    <lineage>
        <taxon>Eukaryota</taxon>
        <taxon>Fungi</taxon>
        <taxon>Dikarya</taxon>
        <taxon>Ascomycota</taxon>
        <taxon>Saccharomycotina</taxon>
        <taxon>Saccharomycetes</taxon>
        <taxon>Saccharomycopsidaceae</taxon>
        <taxon>Saccharomycopsis</taxon>
    </lineage>
</organism>
<dbReference type="Pfam" id="PF25098">
    <property type="entry name" value="PEX18_PEX21_C"/>
    <property type="match status" value="1"/>
</dbReference>
<evidence type="ECO:0000256" key="1">
    <source>
        <dbReference type="ARBA" id="ARBA00004275"/>
    </source>
</evidence>
<evidence type="ECO:0000313" key="7">
    <source>
        <dbReference type="EMBL" id="GMM33946.1"/>
    </source>
</evidence>
<dbReference type="AlphaFoldDB" id="A0AAV5QH57"/>
<protein>
    <recommendedName>
        <fullName evidence="6">PEX18/PEX21 C-terminal domain-containing protein</fullName>
    </recommendedName>
</protein>
<keyword evidence="8" id="KW-1185">Reference proteome</keyword>
<evidence type="ECO:0000256" key="3">
    <source>
        <dbReference type="ARBA" id="ARBA00022490"/>
    </source>
</evidence>
<comment type="caution">
    <text evidence="7">The sequence shown here is derived from an EMBL/GenBank/DDBJ whole genome shotgun (WGS) entry which is preliminary data.</text>
</comment>
<keyword evidence="3" id="KW-0963">Cytoplasm</keyword>
<proteinExistence type="predicted"/>
<feature type="domain" description="PEX18/PEX21 C-terminal" evidence="6">
    <location>
        <begin position="235"/>
        <end position="289"/>
    </location>
</feature>
<keyword evidence="4" id="KW-0832">Ubl conjugation</keyword>
<dbReference type="GO" id="GO:0005777">
    <property type="term" value="C:peroxisome"/>
    <property type="evidence" value="ECO:0007669"/>
    <property type="project" value="UniProtKB-SubCell"/>
</dbReference>
<dbReference type="EMBL" id="BTFZ01000002">
    <property type="protein sequence ID" value="GMM33946.1"/>
    <property type="molecule type" value="Genomic_DNA"/>
</dbReference>
<evidence type="ECO:0000259" key="6">
    <source>
        <dbReference type="Pfam" id="PF25098"/>
    </source>
</evidence>
<dbReference type="RefSeq" id="XP_064850946.1">
    <property type="nucleotide sequence ID" value="XM_064994874.1"/>
</dbReference>